<evidence type="ECO:0000313" key="3">
    <source>
        <dbReference type="Proteomes" id="UP001219525"/>
    </source>
</evidence>
<protein>
    <submittedName>
        <fullName evidence="2">Uncharacterized protein</fullName>
    </submittedName>
</protein>
<feature type="region of interest" description="Disordered" evidence="1">
    <location>
        <begin position="115"/>
        <end position="168"/>
    </location>
</feature>
<gene>
    <name evidence="2" type="ORF">GGX14DRAFT_658371</name>
</gene>
<name>A0AAD6YMA3_9AGAR</name>
<comment type="caution">
    <text evidence="2">The sequence shown here is derived from an EMBL/GenBank/DDBJ whole genome shotgun (WGS) entry which is preliminary data.</text>
</comment>
<sequence>MCQYMVGPEFLTQAIPERLGERIKEAATEIFPMDQGEEQVEPVLYDAPRRLQMMVLDRMIQRTMGNSGKKTAGWPEGAVEMDAPTHFNNSMHPEQIDTAKWTRRNVELREGVVTARPAERTSSRDTAQDAGDAQKIAKGRKSTIGSDQGHRVEREVKGHLQETQRKTGKLQIGWIVKSKAVE</sequence>
<feature type="compositionally biased region" description="Basic and acidic residues" evidence="1">
    <location>
        <begin position="117"/>
        <end position="127"/>
    </location>
</feature>
<evidence type="ECO:0000256" key="1">
    <source>
        <dbReference type="SAM" id="MobiDB-lite"/>
    </source>
</evidence>
<dbReference type="EMBL" id="JARJCW010000006">
    <property type="protein sequence ID" value="KAJ7223517.1"/>
    <property type="molecule type" value="Genomic_DNA"/>
</dbReference>
<feature type="compositionally biased region" description="Basic and acidic residues" evidence="1">
    <location>
        <begin position="148"/>
        <end position="165"/>
    </location>
</feature>
<dbReference type="Proteomes" id="UP001219525">
    <property type="component" value="Unassembled WGS sequence"/>
</dbReference>
<organism evidence="2 3">
    <name type="scientific">Mycena pura</name>
    <dbReference type="NCBI Taxonomy" id="153505"/>
    <lineage>
        <taxon>Eukaryota</taxon>
        <taxon>Fungi</taxon>
        <taxon>Dikarya</taxon>
        <taxon>Basidiomycota</taxon>
        <taxon>Agaricomycotina</taxon>
        <taxon>Agaricomycetes</taxon>
        <taxon>Agaricomycetidae</taxon>
        <taxon>Agaricales</taxon>
        <taxon>Marasmiineae</taxon>
        <taxon>Mycenaceae</taxon>
        <taxon>Mycena</taxon>
    </lineage>
</organism>
<keyword evidence="3" id="KW-1185">Reference proteome</keyword>
<accession>A0AAD6YMA3</accession>
<reference evidence="2" key="1">
    <citation type="submission" date="2023-03" db="EMBL/GenBank/DDBJ databases">
        <title>Massive genome expansion in bonnet fungi (Mycena s.s.) driven by repeated elements and novel gene families across ecological guilds.</title>
        <authorList>
            <consortium name="Lawrence Berkeley National Laboratory"/>
            <person name="Harder C.B."/>
            <person name="Miyauchi S."/>
            <person name="Viragh M."/>
            <person name="Kuo A."/>
            <person name="Thoen E."/>
            <person name="Andreopoulos B."/>
            <person name="Lu D."/>
            <person name="Skrede I."/>
            <person name="Drula E."/>
            <person name="Henrissat B."/>
            <person name="Morin E."/>
            <person name="Kohler A."/>
            <person name="Barry K."/>
            <person name="LaButti K."/>
            <person name="Morin E."/>
            <person name="Salamov A."/>
            <person name="Lipzen A."/>
            <person name="Mereny Z."/>
            <person name="Hegedus B."/>
            <person name="Baldrian P."/>
            <person name="Stursova M."/>
            <person name="Weitz H."/>
            <person name="Taylor A."/>
            <person name="Grigoriev I.V."/>
            <person name="Nagy L.G."/>
            <person name="Martin F."/>
            <person name="Kauserud H."/>
        </authorList>
    </citation>
    <scope>NUCLEOTIDE SEQUENCE</scope>
    <source>
        <strain evidence="2">9144</strain>
    </source>
</reference>
<evidence type="ECO:0000313" key="2">
    <source>
        <dbReference type="EMBL" id="KAJ7223517.1"/>
    </source>
</evidence>
<dbReference type="AlphaFoldDB" id="A0AAD6YMA3"/>
<proteinExistence type="predicted"/>